<evidence type="ECO:0000313" key="2">
    <source>
        <dbReference type="EMBL" id="URD86682.1"/>
    </source>
</evidence>
<gene>
    <name evidence="2" type="ORF">MUK42_13567</name>
</gene>
<evidence type="ECO:0000256" key="1">
    <source>
        <dbReference type="SAM" id="MobiDB-lite"/>
    </source>
</evidence>
<reference evidence="2" key="1">
    <citation type="submission" date="2022-05" db="EMBL/GenBank/DDBJ databases">
        <title>The Musa troglodytarum L. genome provides insights into the mechanism of non-climacteric behaviour and enrichment of carotenoids.</title>
        <authorList>
            <person name="Wang J."/>
        </authorList>
    </citation>
    <scope>NUCLEOTIDE SEQUENCE</scope>
    <source>
        <tissue evidence="2">Leaf</tissue>
    </source>
</reference>
<organism evidence="2 3">
    <name type="scientific">Musa troglodytarum</name>
    <name type="common">fe'i banana</name>
    <dbReference type="NCBI Taxonomy" id="320322"/>
    <lineage>
        <taxon>Eukaryota</taxon>
        <taxon>Viridiplantae</taxon>
        <taxon>Streptophyta</taxon>
        <taxon>Embryophyta</taxon>
        <taxon>Tracheophyta</taxon>
        <taxon>Spermatophyta</taxon>
        <taxon>Magnoliopsida</taxon>
        <taxon>Liliopsida</taxon>
        <taxon>Zingiberales</taxon>
        <taxon>Musaceae</taxon>
        <taxon>Musa</taxon>
    </lineage>
</organism>
<protein>
    <submittedName>
        <fullName evidence="2">Uncharacterized protein</fullName>
    </submittedName>
</protein>
<feature type="compositionally biased region" description="Low complexity" evidence="1">
    <location>
        <begin position="1"/>
        <end position="52"/>
    </location>
</feature>
<dbReference type="AlphaFoldDB" id="A0A9E7F300"/>
<dbReference type="Proteomes" id="UP001055439">
    <property type="component" value="Chromosome 2"/>
</dbReference>
<proteinExistence type="predicted"/>
<dbReference type="EMBL" id="CP097504">
    <property type="protein sequence ID" value="URD86682.1"/>
    <property type="molecule type" value="Genomic_DNA"/>
</dbReference>
<feature type="compositionally biased region" description="Basic and acidic residues" evidence="1">
    <location>
        <begin position="92"/>
        <end position="124"/>
    </location>
</feature>
<evidence type="ECO:0000313" key="3">
    <source>
        <dbReference type="Proteomes" id="UP001055439"/>
    </source>
</evidence>
<sequence>MPTPSASSTSPAASPAPSTSSSATPPPSSATASSSSSPASSTLSTASPTPSSRARPHRPRPVHRLRVRPLHHQRGRRVPRALPLEARGPPHVPREAMEGVPEDGVHRLQLGKDREAEGLVAMDR</sequence>
<keyword evidence="3" id="KW-1185">Reference proteome</keyword>
<name>A0A9E7F300_9LILI</name>
<feature type="compositionally biased region" description="Basic residues" evidence="1">
    <location>
        <begin position="54"/>
        <end position="79"/>
    </location>
</feature>
<feature type="region of interest" description="Disordered" evidence="1">
    <location>
        <begin position="1"/>
        <end position="124"/>
    </location>
</feature>
<accession>A0A9E7F300</accession>